<name>A0A3S5ABS0_9PLAT</name>
<dbReference type="OrthoDB" id="10033229at2759"/>
<dbReference type="AlphaFoldDB" id="A0A3S5ABS0"/>
<protein>
    <submittedName>
        <fullName evidence="2">Uncharacterized protein</fullName>
    </submittedName>
</protein>
<dbReference type="InterPro" id="IPR052481">
    <property type="entry name" value="DZAN1"/>
</dbReference>
<comment type="caution">
    <text evidence="2">The sequence shown here is derived from an EMBL/GenBank/DDBJ whole genome shotgun (WGS) entry which is preliminary data.</text>
</comment>
<evidence type="ECO:0000313" key="2">
    <source>
        <dbReference type="EMBL" id="VEL12200.1"/>
    </source>
</evidence>
<proteinExistence type="predicted"/>
<reference evidence="2" key="1">
    <citation type="submission" date="2018-11" db="EMBL/GenBank/DDBJ databases">
        <authorList>
            <consortium name="Pathogen Informatics"/>
        </authorList>
    </citation>
    <scope>NUCLEOTIDE SEQUENCE</scope>
</reference>
<evidence type="ECO:0000256" key="1">
    <source>
        <dbReference type="SAM" id="MobiDB-lite"/>
    </source>
</evidence>
<keyword evidence="3" id="KW-1185">Reference proteome</keyword>
<dbReference type="Proteomes" id="UP000784294">
    <property type="component" value="Unassembled WGS sequence"/>
</dbReference>
<evidence type="ECO:0000313" key="3">
    <source>
        <dbReference type="Proteomes" id="UP000784294"/>
    </source>
</evidence>
<dbReference type="PANTHER" id="PTHR16058:SF4">
    <property type="entry name" value="DOUBLE ZINC RIBBON AND ANKYRIN REPEAT-CONTAINING PROTEIN 1"/>
    <property type="match status" value="1"/>
</dbReference>
<feature type="region of interest" description="Disordered" evidence="1">
    <location>
        <begin position="228"/>
        <end position="248"/>
    </location>
</feature>
<dbReference type="EMBL" id="CAAALY010014082">
    <property type="protein sequence ID" value="VEL12200.1"/>
    <property type="molecule type" value="Genomic_DNA"/>
</dbReference>
<accession>A0A3S5ABS0</accession>
<dbReference type="PANTHER" id="PTHR16058">
    <property type="entry name" value="DOUBLE ZINC RIBBON AND ANKYRIN REPEAT-CONTAINING PROTEIN 1"/>
    <property type="match status" value="1"/>
</dbReference>
<gene>
    <name evidence="2" type="ORF">PXEA_LOCUS5640</name>
</gene>
<organism evidence="2 3">
    <name type="scientific">Protopolystoma xenopodis</name>
    <dbReference type="NCBI Taxonomy" id="117903"/>
    <lineage>
        <taxon>Eukaryota</taxon>
        <taxon>Metazoa</taxon>
        <taxon>Spiralia</taxon>
        <taxon>Lophotrochozoa</taxon>
        <taxon>Platyhelminthes</taxon>
        <taxon>Monogenea</taxon>
        <taxon>Polyopisthocotylea</taxon>
        <taxon>Polystomatidea</taxon>
        <taxon>Polystomatidae</taxon>
        <taxon>Protopolystoma</taxon>
    </lineage>
</organism>
<sequence>MVSESGINAQTDGRSRVCTVCGCINPVHFSFCLTCEASLPSLRNSYITQSLLSGQQKQQTPPQWTPTTLSALHETGHTTYVSAPSTKTLSLPKPQNAFENWAALQPPAIPYTPADAPWRLNRADPLSNEVCNMAPPYIQKANSGTQTVGIYFPSSTAVRHMIKNTSNGSLNHASPDDNKRPILATAISPGQGYVSYLAGSVISLDHCHHIRATQGIMFYTLPQASNNRYTPASLSRPPKSGFLGSMQN</sequence>